<feature type="domain" description="Glycosyl transferase family 1" evidence="3">
    <location>
        <begin position="197"/>
        <end position="365"/>
    </location>
</feature>
<comment type="caution">
    <text evidence="4">The sequence shown here is derived from an EMBL/GenBank/DDBJ whole genome shotgun (WGS) entry which is preliminary data.</text>
</comment>
<name>A0A7C0Y7Z8_DESA2</name>
<evidence type="ECO:0000313" key="4">
    <source>
        <dbReference type="EMBL" id="HDD44770.1"/>
    </source>
</evidence>
<keyword evidence="2" id="KW-0808">Transferase</keyword>
<evidence type="ECO:0000256" key="1">
    <source>
        <dbReference type="ARBA" id="ARBA00022676"/>
    </source>
</evidence>
<dbReference type="Gene3D" id="3.40.50.2000">
    <property type="entry name" value="Glycogen Phosphorylase B"/>
    <property type="match status" value="2"/>
</dbReference>
<reference evidence="4" key="1">
    <citation type="journal article" date="2020" name="mSystems">
        <title>Genome- and Community-Level Interaction Insights into Carbon Utilization and Element Cycling Functions of Hydrothermarchaeota in Hydrothermal Sediment.</title>
        <authorList>
            <person name="Zhou Z."/>
            <person name="Liu Y."/>
            <person name="Xu W."/>
            <person name="Pan J."/>
            <person name="Luo Z.H."/>
            <person name="Li M."/>
        </authorList>
    </citation>
    <scope>NUCLEOTIDE SEQUENCE [LARGE SCALE GENOMIC DNA]</scope>
    <source>
        <strain evidence="4">HyVt-233</strain>
    </source>
</reference>
<dbReference type="Pfam" id="PF00534">
    <property type="entry name" value="Glycos_transf_1"/>
    <property type="match status" value="1"/>
</dbReference>
<dbReference type="Proteomes" id="UP000886289">
    <property type="component" value="Unassembled WGS sequence"/>
</dbReference>
<sequence length="388" mass="44515">MKISILTPDLSHNCLGRAYLLAKILQRHYEVEIVGPVFGDEIWKPVANDKSMTYKSVKICGMFKPYWQIKELIKKIEGDVIYASKPLFTSFGIGLLKKLFDSKPLVLDIDDWQMGFMKESYKNLSIARRLKFLVASVLRFYSVGSYWNNLLGEKLSRLADKITVSNSFLQYKFGGTIVWHARNTEIFDPAKFDKYLLREKYQIEKTNKVVMFFGTPRPHKGIEDLVKAVSLIKDRNVIIVVVGIDNKDLYCKNLVSSAKEILGDRFKGFGLQSFEKVPEFLSMADVVVIPQKRNFSTIGQVPAKVFDAMAMAKPIITTNVSDLPEILDGCGWIVEPENPKQLAETIQYVLNNPEKAEEMGWKARQKCIEKYSWDAMEKVLLEVFEKYE</sequence>
<dbReference type="PANTHER" id="PTHR12526">
    <property type="entry name" value="GLYCOSYLTRANSFERASE"/>
    <property type="match status" value="1"/>
</dbReference>
<dbReference type="CDD" id="cd03801">
    <property type="entry name" value="GT4_PimA-like"/>
    <property type="match status" value="1"/>
</dbReference>
<gene>
    <name evidence="4" type="ORF">ENG63_07930</name>
</gene>
<dbReference type="PANTHER" id="PTHR12526:SF629">
    <property type="entry name" value="TEICHURONIC ACID BIOSYNTHESIS GLYCOSYLTRANSFERASE TUAH-RELATED"/>
    <property type="match status" value="1"/>
</dbReference>
<proteinExistence type="predicted"/>
<evidence type="ECO:0000256" key="2">
    <source>
        <dbReference type="ARBA" id="ARBA00022679"/>
    </source>
</evidence>
<dbReference type="AlphaFoldDB" id="A0A7C0Y7Z8"/>
<keyword evidence="1" id="KW-0328">Glycosyltransferase</keyword>
<protein>
    <submittedName>
        <fullName evidence="4">Glycosyltransferase family 1 protein</fullName>
    </submittedName>
</protein>
<dbReference type="SUPFAM" id="SSF53756">
    <property type="entry name" value="UDP-Glycosyltransferase/glycogen phosphorylase"/>
    <property type="match status" value="1"/>
</dbReference>
<dbReference type="EMBL" id="DRBS01000295">
    <property type="protein sequence ID" value="HDD44770.1"/>
    <property type="molecule type" value="Genomic_DNA"/>
</dbReference>
<dbReference type="GO" id="GO:0016757">
    <property type="term" value="F:glycosyltransferase activity"/>
    <property type="evidence" value="ECO:0007669"/>
    <property type="project" value="UniProtKB-KW"/>
</dbReference>
<dbReference type="InterPro" id="IPR001296">
    <property type="entry name" value="Glyco_trans_1"/>
</dbReference>
<accession>A0A7C0Y7Z8</accession>
<evidence type="ECO:0000259" key="3">
    <source>
        <dbReference type="Pfam" id="PF00534"/>
    </source>
</evidence>
<organism evidence="4">
    <name type="scientific">Desulfofervidus auxilii</name>
    <dbReference type="NCBI Taxonomy" id="1621989"/>
    <lineage>
        <taxon>Bacteria</taxon>
        <taxon>Pseudomonadati</taxon>
        <taxon>Thermodesulfobacteriota</taxon>
        <taxon>Candidatus Desulfofervidia</taxon>
        <taxon>Candidatus Desulfofervidales</taxon>
        <taxon>Candidatus Desulfofervidaceae</taxon>
        <taxon>Candidatus Desulfofervidus</taxon>
    </lineage>
</organism>